<evidence type="ECO:0000256" key="1">
    <source>
        <dbReference type="ARBA" id="ARBA00002608"/>
    </source>
</evidence>
<comment type="subcellular location">
    <subcellularLocation>
        <location evidence="8">Cytoplasm</location>
    </subcellularLocation>
</comment>
<protein>
    <recommendedName>
        <fullName evidence="4 8">S-formylglutathione hydrolase</fullName>
        <ecNumber evidence="3 8">3.1.2.12</ecNumber>
    </recommendedName>
</protein>
<name>A0A8D8WC30_9HEMI</name>
<comment type="catalytic activity">
    <reaction evidence="8">
        <text>S-formylglutathione + H2O = formate + glutathione + H(+)</text>
        <dbReference type="Rhea" id="RHEA:14961"/>
        <dbReference type="ChEBI" id="CHEBI:15377"/>
        <dbReference type="ChEBI" id="CHEBI:15378"/>
        <dbReference type="ChEBI" id="CHEBI:15740"/>
        <dbReference type="ChEBI" id="CHEBI:57688"/>
        <dbReference type="ChEBI" id="CHEBI:57925"/>
        <dbReference type="EC" id="3.1.2.12"/>
    </reaction>
</comment>
<dbReference type="InterPro" id="IPR014186">
    <property type="entry name" value="S-formylglutathione_hydrol"/>
</dbReference>
<evidence type="ECO:0000256" key="3">
    <source>
        <dbReference type="ARBA" id="ARBA00012479"/>
    </source>
</evidence>
<dbReference type="GO" id="GO:0005829">
    <property type="term" value="C:cytosol"/>
    <property type="evidence" value="ECO:0007669"/>
    <property type="project" value="TreeGrafter"/>
</dbReference>
<dbReference type="Pfam" id="PF00756">
    <property type="entry name" value="Esterase"/>
    <property type="match status" value="1"/>
</dbReference>
<dbReference type="GO" id="GO:0046294">
    <property type="term" value="P:formaldehyde catabolic process"/>
    <property type="evidence" value="ECO:0007669"/>
    <property type="project" value="InterPro"/>
</dbReference>
<dbReference type="PANTHER" id="PTHR10061">
    <property type="entry name" value="S-FORMYLGLUTATHIONE HYDROLASE"/>
    <property type="match status" value="1"/>
</dbReference>
<feature type="active site" description="Charge relay system" evidence="7">
    <location>
        <position position="148"/>
    </location>
</feature>
<feature type="active site" description="Charge relay system" evidence="7">
    <location>
        <position position="225"/>
    </location>
</feature>
<comment type="similarity">
    <text evidence="2 8">Belongs to the esterase D family.</text>
</comment>
<evidence type="ECO:0000313" key="9">
    <source>
        <dbReference type="EMBL" id="CAG6654748.1"/>
    </source>
</evidence>
<dbReference type="InterPro" id="IPR000801">
    <property type="entry name" value="Esterase-like"/>
</dbReference>
<proteinExistence type="inferred from homology"/>
<evidence type="ECO:0000256" key="8">
    <source>
        <dbReference type="RuleBase" id="RU363068"/>
    </source>
</evidence>
<organism evidence="9">
    <name type="scientific">Cacopsylla melanoneura</name>
    <dbReference type="NCBI Taxonomy" id="428564"/>
    <lineage>
        <taxon>Eukaryota</taxon>
        <taxon>Metazoa</taxon>
        <taxon>Ecdysozoa</taxon>
        <taxon>Arthropoda</taxon>
        <taxon>Hexapoda</taxon>
        <taxon>Insecta</taxon>
        <taxon>Pterygota</taxon>
        <taxon>Neoptera</taxon>
        <taxon>Paraneoptera</taxon>
        <taxon>Hemiptera</taxon>
        <taxon>Sternorrhyncha</taxon>
        <taxon>Psylloidea</taxon>
        <taxon>Psyllidae</taxon>
        <taxon>Psyllinae</taxon>
        <taxon>Cacopsylla</taxon>
    </lineage>
</organism>
<feature type="active site" description="Charge relay system" evidence="7">
    <location>
        <position position="260"/>
    </location>
</feature>
<evidence type="ECO:0000256" key="4">
    <source>
        <dbReference type="ARBA" id="ARBA00016774"/>
    </source>
</evidence>
<keyword evidence="8" id="KW-0963">Cytoplasm</keyword>
<dbReference type="PANTHER" id="PTHR10061:SF0">
    <property type="entry name" value="S-FORMYLGLUTATHIONE HYDROLASE"/>
    <property type="match status" value="1"/>
</dbReference>
<sequence>MVTLVSSSKCFGGYQKVYSHVSKLLRCQMKFAIFLPNSSEDRKLPCIYYLSGLTCTEENAIHKSGVQRHCSTYNVIMVFPDTSPRGDEVPDVETRYDLGKGAGFYVDATQEPWQRNYHMFSYVTQELPDVINENFPVLPDHNSIMGHSMGGHGALICGLKCPGKYLAVSAFAPICNPTQCQWGRDAFKAYLGDSEEEWKAYDATELVKKYNGPPLELLIDQGTADKFYTEQKQLLPENLIEACTQAQVPVISYMREGYDHLYYFIATFMEDHIKHHVRFFKSS</sequence>
<dbReference type="EC" id="3.1.2.12" evidence="3 8"/>
<evidence type="ECO:0000256" key="6">
    <source>
        <dbReference type="ARBA" id="ARBA00022801"/>
    </source>
</evidence>
<dbReference type="InterPro" id="IPR029058">
    <property type="entry name" value="AB_hydrolase_fold"/>
</dbReference>
<evidence type="ECO:0000256" key="7">
    <source>
        <dbReference type="PIRSR" id="PIRSR614186-1"/>
    </source>
</evidence>
<dbReference type="Gene3D" id="3.40.50.1820">
    <property type="entry name" value="alpha/beta hydrolase"/>
    <property type="match status" value="1"/>
</dbReference>
<dbReference type="AlphaFoldDB" id="A0A8D8WC30"/>
<reference evidence="9" key="1">
    <citation type="submission" date="2021-05" db="EMBL/GenBank/DDBJ databases">
        <authorList>
            <person name="Alioto T."/>
            <person name="Alioto T."/>
            <person name="Gomez Garrido J."/>
        </authorList>
    </citation>
    <scope>NUCLEOTIDE SEQUENCE</scope>
</reference>
<dbReference type="GO" id="GO:0018738">
    <property type="term" value="F:S-formylglutathione hydrolase activity"/>
    <property type="evidence" value="ECO:0007669"/>
    <property type="project" value="UniProtKB-EC"/>
</dbReference>
<dbReference type="NCBIfam" id="TIGR02821">
    <property type="entry name" value="fghA_ester_D"/>
    <property type="match status" value="1"/>
</dbReference>
<dbReference type="GO" id="GO:0052689">
    <property type="term" value="F:carboxylic ester hydrolase activity"/>
    <property type="evidence" value="ECO:0007669"/>
    <property type="project" value="UniProtKB-KW"/>
</dbReference>
<keyword evidence="6 8" id="KW-0378">Hydrolase</keyword>
<evidence type="ECO:0000256" key="5">
    <source>
        <dbReference type="ARBA" id="ARBA00022487"/>
    </source>
</evidence>
<keyword evidence="5 8" id="KW-0719">Serine esterase</keyword>
<dbReference type="FunFam" id="3.40.50.1820:FF:000002">
    <property type="entry name" value="S-formylglutathione hydrolase"/>
    <property type="match status" value="1"/>
</dbReference>
<comment type="function">
    <text evidence="1 8">Serine hydrolase involved in the detoxification of formaldehyde.</text>
</comment>
<dbReference type="SUPFAM" id="SSF53474">
    <property type="entry name" value="alpha/beta-Hydrolases"/>
    <property type="match status" value="1"/>
</dbReference>
<accession>A0A8D8WC30</accession>
<evidence type="ECO:0000256" key="2">
    <source>
        <dbReference type="ARBA" id="ARBA00005622"/>
    </source>
</evidence>
<dbReference type="EMBL" id="HBUF01178888">
    <property type="protein sequence ID" value="CAG6654748.1"/>
    <property type="molecule type" value="Transcribed_RNA"/>
</dbReference>